<accession>A0A1J8PNU4</accession>
<dbReference type="EMBL" id="LVVM01005572">
    <property type="protein sequence ID" value="OJA10175.1"/>
    <property type="molecule type" value="Genomic_DNA"/>
</dbReference>
<keyword evidence="2" id="KW-1185">Reference proteome</keyword>
<reference evidence="1 2" key="1">
    <citation type="submission" date="2016-03" db="EMBL/GenBank/DDBJ databases">
        <title>Comparative genomics of the ectomycorrhizal sister species Rhizopogon vinicolor and Rhizopogon vesiculosus (Basidiomycota: Boletales) reveals a divergence of the mating type B locus.</title>
        <authorList>
            <person name="Mujic A.B."/>
            <person name="Kuo A."/>
            <person name="Tritt A."/>
            <person name="Lipzen A."/>
            <person name="Chen C."/>
            <person name="Johnson J."/>
            <person name="Sharma A."/>
            <person name="Barry K."/>
            <person name="Grigoriev I.V."/>
            <person name="Spatafora J.W."/>
        </authorList>
    </citation>
    <scope>NUCLEOTIDE SEQUENCE [LARGE SCALE GENOMIC DNA]</scope>
    <source>
        <strain evidence="1 2">AM-OR11-056</strain>
    </source>
</reference>
<comment type="caution">
    <text evidence="1">The sequence shown here is derived from an EMBL/GenBank/DDBJ whole genome shotgun (WGS) entry which is preliminary data.</text>
</comment>
<dbReference type="Proteomes" id="UP000183567">
    <property type="component" value="Unassembled WGS sequence"/>
</dbReference>
<sequence length="110" mass="12237">MNHDATTDTVLTDDVNALVFGAFRVIKKIGRCGRCKRGALQPACSSFNQAVGCGGESPPLTQNDINTREKQVGPLINGLLTILWQLHYWLQVDWMNEREQTFTTSQRGGE</sequence>
<dbReference type="AlphaFoldDB" id="A0A1J8PNU4"/>
<protein>
    <submittedName>
        <fullName evidence="1">Uncharacterized protein</fullName>
    </submittedName>
</protein>
<gene>
    <name evidence="1" type="ORF">AZE42_01844</name>
</gene>
<evidence type="ECO:0000313" key="1">
    <source>
        <dbReference type="EMBL" id="OJA10175.1"/>
    </source>
</evidence>
<proteinExistence type="predicted"/>
<organism evidence="1 2">
    <name type="scientific">Rhizopogon vesiculosus</name>
    <dbReference type="NCBI Taxonomy" id="180088"/>
    <lineage>
        <taxon>Eukaryota</taxon>
        <taxon>Fungi</taxon>
        <taxon>Dikarya</taxon>
        <taxon>Basidiomycota</taxon>
        <taxon>Agaricomycotina</taxon>
        <taxon>Agaricomycetes</taxon>
        <taxon>Agaricomycetidae</taxon>
        <taxon>Boletales</taxon>
        <taxon>Suillineae</taxon>
        <taxon>Rhizopogonaceae</taxon>
        <taxon>Rhizopogon</taxon>
    </lineage>
</organism>
<name>A0A1J8PNU4_9AGAM</name>
<evidence type="ECO:0000313" key="2">
    <source>
        <dbReference type="Proteomes" id="UP000183567"/>
    </source>
</evidence>